<dbReference type="CDD" id="cd00009">
    <property type="entry name" value="AAA"/>
    <property type="match status" value="1"/>
</dbReference>
<dbReference type="GO" id="GO:0016887">
    <property type="term" value="F:ATP hydrolysis activity"/>
    <property type="evidence" value="ECO:0007669"/>
    <property type="project" value="InterPro"/>
</dbReference>
<dbReference type="InterPro" id="IPR011704">
    <property type="entry name" value="ATPase_dyneun-rel_AAA"/>
</dbReference>
<sequence length="2294" mass="257179">MITYRVKLTTETGIIQIIEYIQYDQRNTLSVPFFAALESVIPNVPESALRGAFDLIQQQNNDELLKFALTYKDTAVARYSLDILAQRGVQLFAIASKFKDLNITPDDPRSDAAITALALFKGGIKRRQTQIKIKEQRKFKQSFTGERHSNGFLCDRKNIFVDQVIPDRLLLDAAQQLSVIREGKFNPANVEELLRIGHISQRIPRFIPTNNAKQRLDIVSYALRSGVPLLIQGPTSASKSLTAQVASFGLYNQLPLIYALSEQTEVGDLLGRKMLRRKGTSMLSYVPGVLAEAYEKGRVLLLDEFDLCPPKVISSILSSLDGNTIEIEGRKIVRHQNFRVIATLNGETEGFTSQQRNILPSEILARFRTISFPLMSREECNEIFSQLLQQSNPQYGKESKQIADIHKSVENYYASDSRNDKSRGSAAMTLRNFSYALDLMALDKLKPRDACTIAYIAQIPTADRAQFNKQIDFLGRSDNFQIFREDISKVATQMHIHPHPQFIDAAVYAIVASRNGLHVLLEGPSGCGLTTLARFVSDFCTKEIARERRITTPEVLLGPESTVDNIIGQFKPQEMKSNETDMTKLIKWENGPLLIAAESGTPVILDRIDEAKAQVTERLNPILEKNARRDKAPFLVPEKGESTEQQVAQGFVVIATLTTNPNRQTQAISLALRNRFVTIAVEPPELNEEFRTLFAQTVISKVAVKTKSIKADELPYNIRPSVPKIDNINQIAQSISSALPNTSIIRELAQLAHAVCYTFGIIYRLPNPELIALCHLHRDILASNTAEILIQKTLDLPKSGQRFFYEGDHNTPMWQSIAALTISSASGWPLFLQGEPGCGKTEAVRHFSANRTFNVKNPVFSVSCSGEAQIEQFIGSLVFEKNGFRFVEGPLVQAARQGCVFLADEFNLLPPSVMIGLVPFLSVRPGETFIHPEIKDPITVACGFLFVATGNEDTERGRVKLPLFVNSLLQRFIVANPSAQDMEGLIEKIMKADYPNINIGQLQPTALREFVDRMKDILHIKWSLRDVRRFLRRANDFVGWKPNDAQLPDQIKPISSTDIALSFILSGHTLDEERKSDMIDQTVKIFGGSIEDANNLAQGRTHFRETYQRRYLIRGHIAMKIEKEANFPQPTKDALFWIRWTGTPDDQIPRESVLLVGPTCYKATAMEFLLPENKNIIYMTREMQVSELIGSTSISTPTRFEDGIQSLHVSIRDALISIGYTNKQENGEQLVKDIQQTLKDEIANLERGIEVKNREKRHGIFRGVLYLQMCLNKMREKVNSFKNEINEQQSSSTPGIKITMAFNPSVVTLSSVLGIPLLLRSVHQPPASILERLNSLLEDPRSLVITEDTQQIFSDESLLREVNQSRSRSAPISSGFSLAATTTETGRMSLSGPILSRFTSIFTEPYRMNIIEQLQPSVKKNQRNDDVIDQDEEDDLKIISERITEKNYDLIEAINDIHRGLNELNQKVTITEYIRWCRTADSLHKLQHFSPTKAAGIAALRTIIDALPDNDRRYKTKEVLSAHIPQQLNYIIVTDAKERPVQQREDVLICTESSQQQRQLVSKISGISIPIHSNAQIQVLDSVIWTRSAVDMADAVLTSIAAKAITIFEGSPGRGKTAVAKSVLEALGLKCTRINLSPTTTIEDLFGRDMPQADPEGGGFTTRFVDGPLTVAMRLSDIDDIVDQQIPSQAILIDEINLAEPHLLEVIESFMLEMSKEDRFFLPNGKEINHKPIVIVSTMNSAALSNARSALSTKLQGASHFLKLMPFNECELDVLAQAILEGKIDSHEQSESLKKIMKAHKAAATIMEHETGTASERDSITLREILRLRMMRDACPNFNTDQLIELVYSTQFNRKTAEQFLKSVGVGITKGDTMPLIRNGKIQLSDTVQLNISTESIDGPLDLPLTAEQRRILNLIGAGVMANRPVALFGESGAGKTHVIRTLAQTVGRQLGVIQFNADTDSSAIIGSLEIDGNAELARKLIERAKDITERAIDARHPLSIELAVAALSEQPDISDVEIILRKISENPSQSKIDQNQLELNQIKTDTKQLITDIAEFQQQSARNFIFKEGILLRMMRQGGWVLLDGVESAPHEVERLMSLLEENSTLAIYEGVRPLIFHGHGVKRDNQNNEENFIFEKDKQTKDEENIEIAEGFQIFITCNDLKKLSPALRSRCFCIQMETAHDEVQLKELSESVLNQSETSRLYNIPFSRMLSNIFCSTRENIKNRKLLFSKDTFSPHRIVNSARGIGNDKITATNIASGIQMSFVQCFKSDEDQKDISVNSEEIIKKIGKEK</sequence>
<dbReference type="Gene3D" id="3.40.50.300">
    <property type="entry name" value="P-loop containing nucleotide triphosphate hydrolases"/>
    <property type="match status" value="5"/>
</dbReference>
<dbReference type="GO" id="GO:0005634">
    <property type="term" value="C:nucleus"/>
    <property type="evidence" value="ECO:0007669"/>
    <property type="project" value="TreeGrafter"/>
</dbReference>
<dbReference type="SUPFAM" id="SSF52540">
    <property type="entry name" value="P-loop containing nucleoside triphosphate hydrolases"/>
    <property type="match status" value="5"/>
</dbReference>
<dbReference type="GO" id="GO:0030687">
    <property type="term" value="C:preribosome, large subunit precursor"/>
    <property type="evidence" value="ECO:0007669"/>
    <property type="project" value="TreeGrafter"/>
</dbReference>
<dbReference type="GO" id="GO:0000027">
    <property type="term" value="P:ribosomal large subunit assembly"/>
    <property type="evidence" value="ECO:0007669"/>
    <property type="project" value="TreeGrafter"/>
</dbReference>
<dbReference type="PANTHER" id="PTHR48103:SF2">
    <property type="entry name" value="MIDASIN"/>
    <property type="match status" value="1"/>
</dbReference>
<dbReference type="Pfam" id="PF07728">
    <property type="entry name" value="AAA_5"/>
    <property type="match status" value="5"/>
</dbReference>
<feature type="domain" description="AAA+ ATPase" evidence="4">
    <location>
        <begin position="515"/>
        <end position="686"/>
    </location>
</feature>
<gene>
    <name evidence="5" type="ORF">EZS28_018574</name>
</gene>
<feature type="non-terminal residue" evidence="5">
    <location>
        <position position="2294"/>
    </location>
</feature>
<feature type="coiled-coil region" evidence="3">
    <location>
        <begin position="1235"/>
        <end position="1291"/>
    </location>
</feature>
<dbReference type="GO" id="GO:0005524">
    <property type="term" value="F:ATP binding"/>
    <property type="evidence" value="ECO:0007669"/>
    <property type="project" value="UniProtKB-KW"/>
</dbReference>
<dbReference type="Proteomes" id="UP000324800">
    <property type="component" value="Unassembled WGS sequence"/>
</dbReference>
<evidence type="ECO:0000256" key="1">
    <source>
        <dbReference type="ARBA" id="ARBA00022741"/>
    </source>
</evidence>
<keyword evidence="3" id="KW-0175">Coiled coil</keyword>
<evidence type="ECO:0000313" key="5">
    <source>
        <dbReference type="EMBL" id="KAA6385899.1"/>
    </source>
</evidence>
<dbReference type="InterPro" id="IPR003593">
    <property type="entry name" value="AAA+_ATPase"/>
</dbReference>
<evidence type="ECO:0000256" key="2">
    <source>
        <dbReference type="ARBA" id="ARBA00022840"/>
    </source>
</evidence>
<proteinExistence type="predicted"/>
<feature type="domain" description="AAA+ ATPase" evidence="4">
    <location>
        <begin position="1602"/>
        <end position="1760"/>
    </location>
</feature>
<reference evidence="5 6" key="1">
    <citation type="submission" date="2019-03" db="EMBL/GenBank/DDBJ databases">
        <title>Single cell metagenomics reveals metabolic interactions within the superorganism composed of flagellate Streblomastix strix and complex community of Bacteroidetes bacteria on its surface.</title>
        <authorList>
            <person name="Treitli S.C."/>
            <person name="Kolisko M."/>
            <person name="Husnik F."/>
            <person name="Keeling P."/>
            <person name="Hampl V."/>
        </authorList>
    </citation>
    <scope>NUCLEOTIDE SEQUENCE [LARGE SCALE GENOMIC DNA]</scope>
    <source>
        <strain evidence="5">ST1C</strain>
    </source>
</reference>
<dbReference type="OrthoDB" id="2138684at2759"/>
<feature type="domain" description="AAA+ ATPase" evidence="4">
    <location>
        <begin position="1922"/>
        <end position="2185"/>
    </location>
</feature>
<feature type="domain" description="AAA+ ATPase" evidence="4">
    <location>
        <begin position="225"/>
        <end position="376"/>
    </location>
</feature>
<evidence type="ECO:0000259" key="4">
    <source>
        <dbReference type="SMART" id="SM00382"/>
    </source>
</evidence>
<dbReference type="PANTHER" id="PTHR48103">
    <property type="entry name" value="MIDASIN-RELATED"/>
    <property type="match status" value="1"/>
</dbReference>
<dbReference type="SMART" id="SM00382">
    <property type="entry name" value="AAA"/>
    <property type="match status" value="5"/>
</dbReference>
<keyword evidence="2" id="KW-0067">ATP-binding</keyword>
<organism evidence="5 6">
    <name type="scientific">Streblomastix strix</name>
    <dbReference type="NCBI Taxonomy" id="222440"/>
    <lineage>
        <taxon>Eukaryota</taxon>
        <taxon>Metamonada</taxon>
        <taxon>Preaxostyla</taxon>
        <taxon>Oxymonadida</taxon>
        <taxon>Streblomastigidae</taxon>
        <taxon>Streblomastix</taxon>
    </lineage>
</organism>
<feature type="domain" description="AAA+ ATPase" evidence="4">
    <location>
        <begin position="826"/>
        <end position="969"/>
    </location>
</feature>
<accession>A0A5J4VTY7</accession>
<evidence type="ECO:0000256" key="3">
    <source>
        <dbReference type="SAM" id="Coils"/>
    </source>
</evidence>
<dbReference type="InterPro" id="IPR027417">
    <property type="entry name" value="P-loop_NTPase"/>
</dbReference>
<dbReference type="GO" id="GO:0000055">
    <property type="term" value="P:ribosomal large subunit export from nucleus"/>
    <property type="evidence" value="ECO:0007669"/>
    <property type="project" value="TreeGrafter"/>
</dbReference>
<name>A0A5J4VTY7_9EUKA</name>
<comment type="caution">
    <text evidence="5">The sequence shown here is derived from an EMBL/GenBank/DDBJ whole genome shotgun (WGS) entry which is preliminary data.</text>
</comment>
<evidence type="ECO:0000313" key="6">
    <source>
        <dbReference type="Proteomes" id="UP000324800"/>
    </source>
</evidence>
<keyword evidence="1" id="KW-0547">Nucleotide-binding</keyword>
<dbReference type="EMBL" id="SNRW01005051">
    <property type="protein sequence ID" value="KAA6385899.1"/>
    <property type="molecule type" value="Genomic_DNA"/>
</dbReference>
<protein>
    <submittedName>
        <fullName evidence="5">Putative AAA ATPase</fullName>
    </submittedName>
</protein>